<accession>A0AAE3NA44</accession>
<organism evidence="1 2">
    <name type="scientific">Xenophilus arseniciresistens</name>
    <dbReference type="NCBI Taxonomy" id="1283306"/>
    <lineage>
        <taxon>Bacteria</taxon>
        <taxon>Pseudomonadati</taxon>
        <taxon>Pseudomonadota</taxon>
        <taxon>Betaproteobacteria</taxon>
        <taxon>Burkholderiales</taxon>
        <taxon>Comamonadaceae</taxon>
        <taxon>Xenophilus</taxon>
    </lineage>
</organism>
<proteinExistence type="predicted"/>
<sequence length="179" mass="20152">MTADDSLYNVLLNGIVKDVNDAWDRKSYRATLILVYSGIDAMSHLTMPDGKNKVTRADFVAWAEKYLQFRDADKNPTLTLPGIELYAARCALVHTYSSEAELHKEGKVKRQIGYGDEFLPEIAEKADIEHLVIVSIRGLVDAFARGIAATLQDIKGDEPRRRLFAERLDKMVHELPFTG</sequence>
<dbReference type="EMBL" id="JAQIPB010000006">
    <property type="protein sequence ID" value="MDA7417463.1"/>
    <property type="molecule type" value="Genomic_DNA"/>
</dbReference>
<dbReference type="Proteomes" id="UP001212602">
    <property type="component" value="Unassembled WGS sequence"/>
</dbReference>
<comment type="caution">
    <text evidence="1">The sequence shown here is derived from an EMBL/GenBank/DDBJ whole genome shotgun (WGS) entry which is preliminary data.</text>
</comment>
<evidence type="ECO:0000313" key="1">
    <source>
        <dbReference type="EMBL" id="MDA7417463.1"/>
    </source>
</evidence>
<dbReference type="AlphaFoldDB" id="A0AAE3NA44"/>
<name>A0AAE3NA44_9BURK</name>
<gene>
    <name evidence="1" type="ORF">PGB34_13920</name>
</gene>
<protein>
    <submittedName>
        <fullName evidence="1">Uncharacterized protein</fullName>
    </submittedName>
</protein>
<reference evidence="1" key="1">
    <citation type="submission" date="2023-01" db="EMBL/GenBank/DDBJ databases">
        <title>Xenophilus mangrovi sp. nov., isolated from soil of Mangrove nature reserve.</title>
        <authorList>
            <person name="Xu S."/>
            <person name="Liu Z."/>
            <person name="Xu Y."/>
        </authorList>
    </citation>
    <scope>NUCLEOTIDE SEQUENCE</scope>
    <source>
        <strain evidence="1">YW8</strain>
    </source>
</reference>
<evidence type="ECO:0000313" key="2">
    <source>
        <dbReference type="Proteomes" id="UP001212602"/>
    </source>
</evidence>
<keyword evidence="2" id="KW-1185">Reference proteome</keyword>
<dbReference type="RefSeq" id="WP_271428688.1">
    <property type="nucleotide sequence ID" value="NZ_JAQIPB010000006.1"/>
</dbReference>